<dbReference type="PANTHER" id="PTHR13966">
    <property type="entry name" value="ENDONUCLEASE RELATED"/>
    <property type="match status" value="1"/>
</dbReference>
<comment type="caution">
    <text evidence="14">The sequence shown here is derived from an EMBL/GenBank/DDBJ whole genome shotgun (WGS) entry which is preliminary data.</text>
</comment>
<evidence type="ECO:0000259" key="13">
    <source>
        <dbReference type="SMART" id="SM00892"/>
    </source>
</evidence>
<sequence>MKLNVIKLLPALLLGACSTYQPQETAEQPREQAEIAAPAPARQAAVAAVAAVSKDNCLVGCPTGGSAQTLIRDAYTLNNNASTRFANWVAYKMTSSSQASGRSRTWRQDPDLPAADTLAPAAYTGANAALAVDRGHQAPLAGLGGSSDWQSLNYLSNITPQKADLNQGAWVRLEDKERALSNTTAVYTVTGPLFERNIATLPNAPSVQIPSGYWKILFTGSSPADGKFAAFIMNQDTPRAANFCNFQVTVSQIEQKTGLNIWSSLPANVANTIKSQKGALVSDLGCP</sequence>
<protein>
    <recommendedName>
        <fullName evidence="10">Endonuclease</fullName>
        <ecNumber evidence="10">3.1.30.-</ecNumber>
    </recommendedName>
</protein>
<keyword evidence="15" id="KW-1185">Reference proteome</keyword>
<evidence type="ECO:0000256" key="7">
    <source>
        <dbReference type="ARBA" id="ARBA00022842"/>
    </source>
</evidence>
<dbReference type="Gene3D" id="3.40.570.10">
    <property type="entry name" value="Extracellular Endonuclease, subunit A"/>
    <property type="match status" value="1"/>
</dbReference>
<dbReference type="Proteomes" id="UP001138460">
    <property type="component" value="Unassembled WGS sequence"/>
</dbReference>
<evidence type="ECO:0000256" key="9">
    <source>
        <dbReference type="PIRSR" id="PIRSR640255-2"/>
    </source>
</evidence>
<evidence type="ECO:0000259" key="12">
    <source>
        <dbReference type="SMART" id="SM00477"/>
    </source>
</evidence>
<dbReference type="GO" id="GO:0016787">
    <property type="term" value="F:hydrolase activity"/>
    <property type="evidence" value="ECO:0007669"/>
    <property type="project" value="UniProtKB-KW"/>
</dbReference>
<reference evidence="14 15" key="1">
    <citation type="journal article" date="2018" name="Syst. Appl. Microbiol.">
        <title>Pectobacterium zantedeschiae sp. nov. a new species of a soft rot pathogen isolated from Calla lily (Zantedeschia spp.).</title>
        <authorList>
            <person name="Waleron M."/>
            <person name="Misztak A."/>
            <person name="Waleron M."/>
            <person name="Franczuk M."/>
            <person name="Jonca J."/>
            <person name="Wielgomas B."/>
            <person name="Mikicinski A."/>
            <person name="Popovic T."/>
            <person name="Waleron K."/>
        </authorList>
    </citation>
    <scope>NUCLEOTIDE SEQUENCE [LARGE SCALE GENOMIC DNA]</scope>
    <source>
        <strain evidence="14 15">9M</strain>
    </source>
</reference>
<feature type="chain" id="PRO_5040884785" description="Endonuclease" evidence="11">
    <location>
        <begin position="23"/>
        <end position="287"/>
    </location>
</feature>
<evidence type="ECO:0000256" key="10">
    <source>
        <dbReference type="RuleBase" id="RU366055"/>
    </source>
</evidence>
<dbReference type="InterPro" id="IPR001604">
    <property type="entry name" value="Endo_G_ENPP1-like_dom"/>
</dbReference>
<dbReference type="InterPro" id="IPR018524">
    <property type="entry name" value="DNA/RNA_endonuclease_AS"/>
</dbReference>
<name>A0A9X8P5K4_9GAMM</name>
<dbReference type="SMART" id="SM00892">
    <property type="entry name" value="Endonuclease_NS"/>
    <property type="match status" value="1"/>
</dbReference>
<dbReference type="AlphaFoldDB" id="A0A9X8P5K4"/>
<organism evidence="14 15">
    <name type="scientific">Pectobacterium zantedeschiae</name>
    <dbReference type="NCBI Taxonomy" id="2034769"/>
    <lineage>
        <taxon>Bacteria</taxon>
        <taxon>Pseudomonadati</taxon>
        <taxon>Pseudomonadota</taxon>
        <taxon>Gammaproteobacteria</taxon>
        <taxon>Enterobacterales</taxon>
        <taxon>Pectobacteriaceae</taxon>
        <taxon>Pectobacterium</taxon>
    </lineage>
</organism>
<evidence type="ECO:0000256" key="3">
    <source>
        <dbReference type="ARBA" id="ARBA00022722"/>
    </source>
</evidence>
<dbReference type="PROSITE" id="PS01070">
    <property type="entry name" value="NUCLEASE_NON_SPEC"/>
    <property type="match status" value="1"/>
</dbReference>
<evidence type="ECO:0000256" key="2">
    <source>
        <dbReference type="ARBA" id="ARBA00010052"/>
    </source>
</evidence>
<keyword evidence="7" id="KW-0460">Magnesium</keyword>
<dbReference type="SUPFAM" id="SSF54060">
    <property type="entry name" value="His-Me finger endonucleases"/>
    <property type="match status" value="1"/>
</dbReference>
<dbReference type="InterPro" id="IPR040255">
    <property type="entry name" value="Non-specific_endonuclease"/>
</dbReference>
<evidence type="ECO:0000256" key="6">
    <source>
        <dbReference type="ARBA" id="ARBA00022801"/>
    </source>
</evidence>
<dbReference type="CDD" id="cd00091">
    <property type="entry name" value="NUC"/>
    <property type="match status" value="1"/>
</dbReference>
<evidence type="ECO:0000256" key="1">
    <source>
        <dbReference type="ARBA" id="ARBA00001946"/>
    </source>
</evidence>
<keyword evidence="11" id="KW-0732">Signal</keyword>
<feature type="active site" description="Proton acceptor" evidence="8">
    <location>
        <position position="136"/>
    </location>
</feature>
<gene>
    <name evidence="14" type="ORF">CLR69_06295</name>
</gene>
<evidence type="ECO:0000313" key="14">
    <source>
        <dbReference type="EMBL" id="RYC44623.1"/>
    </source>
</evidence>
<dbReference type="InterPro" id="IPR044925">
    <property type="entry name" value="His-Me_finger_sf"/>
</dbReference>
<keyword evidence="5 10" id="KW-0255">Endonuclease</keyword>
<keyword evidence="6 10" id="KW-0378">Hydrolase</keyword>
<dbReference type="EMBL" id="NWTM01000001">
    <property type="protein sequence ID" value="RYC44623.1"/>
    <property type="molecule type" value="Genomic_DNA"/>
</dbReference>
<proteinExistence type="inferred from homology"/>
<feature type="signal peptide" evidence="11">
    <location>
        <begin position="1"/>
        <end position="22"/>
    </location>
</feature>
<evidence type="ECO:0000256" key="5">
    <source>
        <dbReference type="ARBA" id="ARBA00022759"/>
    </source>
</evidence>
<evidence type="ECO:0000256" key="4">
    <source>
        <dbReference type="ARBA" id="ARBA00022723"/>
    </source>
</evidence>
<comment type="cofactor">
    <cofactor evidence="1 10">
        <name>Mg(2+)</name>
        <dbReference type="ChEBI" id="CHEBI:18420"/>
    </cofactor>
</comment>
<dbReference type="InterPro" id="IPR020821">
    <property type="entry name" value="ENPP1-3/EXOG-like_nuc-like"/>
</dbReference>
<dbReference type="GO" id="GO:0046872">
    <property type="term" value="F:metal ion binding"/>
    <property type="evidence" value="ECO:0007669"/>
    <property type="project" value="UniProtKB-KW"/>
</dbReference>
<evidence type="ECO:0000256" key="8">
    <source>
        <dbReference type="PIRSR" id="PIRSR640255-1"/>
    </source>
</evidence>
<evidence type="ECO:0000256" key="11">
    <source>
        <dbReference type="SAM" id="SignalP"/>
    </source>
</evidence>
<accession>A0A9X8P5K4</accession>
<comment type="similarity">
    <text evidence="2 10">Belongs to the DNA/RNA non-specific endonuclease family.</text>
</comment>
<keyword evidence="3 10" id="KW-0540">Nuclease</keyword>
<dbReference type="PANTHER" id="PTHR13966:SF5">
    <property type="entry name" value="ENDONUCLEASE G, MITOCHONDRIAL"/>
    <property type="match status" value="1"/>
</dbReference>
<feature type="binding site" evidence="9">
    <location>
        <position position="166"/>
    </location>
    <ligand>
        <name>Mg(2+)</name>
        <dbReference type="ChEBI" id="CHEBI:18420"/>
        <note>catalytic</note>
    </ligand>
</feature>
<dbReference type="GO" id="GO:0003676">
    <property type="term" value="F:nucleic acid binding"/>
    <property type="evidence" value="ECO:0007669"/>
    <property type="project" value="InterPro"/>
</dbReference>
<dbReference type="SMART" id="SM00477">
    <property type="entry name" value="NUC"/>
    <property type="match status" value="1"/>
</dbReference>
<evidence type="ECO:0000313" key="15">
    <source>
        <dbReference type="Proteomes" id="UP001138460"/>
    </source>
</evidence>
<dbReference type="OrthoDB" id="9811262at2"/>
<dbReference type="GO" id="GO:0004519">
    <property type="term" value="F:endonuclease activity"/>
    <property type="evidence" value="ECO:0007669"/>
    <property type="project" value="UniProtKB-UniRule"/>
</dbReference>
<feature type="domain" description="ENPP1-3/EXOG-like endonuclease/phosphodiesterase" evidence="12">
    <location>
        <begin position="72"/>
        <end position="268"/>
    </location>
</feature>
<dbReference type="InterPro" id="IPR044929">
    <property type="entry name" value="DNA/RNA_non-sp_Endonuclease_sf"/>
</dbReference>
<feature type="domain" description="DNA/RNA non-specific endonuclease/pyrophosphatase/phosphodiesterase" evidence="13">
    <location>
        <begin position="71"/>
        <end position="268"/>
    </location>
</feature>
<dbReference type="Pfam" id="PF01223">
    <property type="entry name" value="Endonuclease_NS"/>
    <property type="match status" value="1"/>
</dbReference>
<dbReference type="EC" id="3.1.30.-" evidence="10"/>
<keyword evidence="4 9" id="KW-0479">Metal-binding</keyword>
<dbReference type="RefSeq" id="WP_129711378.1">
    <property type="nucleotide sequence ID" value="NZ_JBEHFA010000003.1"/>
</dbReference>